<dbReference type="InterPro" id="IPR016153">
    <property type="entry name" value="Heat_shock_Hsp33_N"/>
</dbReference>
<dbReference type="SUPFAM" id="SSF118352">
    <property type="entry name" value="HSP33 redox switch-like"/>
    <property type="match status" value="1"/>
</dbReference>
<dbReference type="GO" id="GO:0051082">
    <property type="term" value="F:unfolded protein binding"/>
    <property type="evidence" value="ECO:0007669"/>
    <property type="project" value="InterPro"/>
</dbReference>
<dbReference type="AlphaFoldDB" id="A0A5J4YHG0"/>
<dbReference type="Gene3D" id="3.55.30.10">
    <property type="entry name" value="Hsp33 domain"/>
    <property type="match status" value="1"/>
</dbReference>
<dbReference type="GO" id="GO:0042026">
    <property type="term" value="P:protein refolding"/>
    <property type="evidence" value="ECO:0007669"/>
    <property type="project" value="TreeGrafter"/>
</dbReference>
<evidence type="ECO:0000313" key="8">
    <source>
        <dbReference type="Proteomes" id="UP000324585"/>
    </source>
</evidence>
<evidence type="ECO:0000313" key="7">
    <source>
        <dbReference type="EMBL" id="KAA8490280.1"/>
    </source>
</evidence>
<keyword evidence="3" id="KW-1015">Disulfide bond</keyword>
<dbReference type="SMR" id="A0A5J4YHG0"/>
<dbReference type="PANTHER" id="PTHR30111:SF1">
    <property type="entry name" value="33 KDA CHAPERONIN"/>
    <property type="match status" value="1"/>
</dbReference>
<dbReference type="InterPro" id="IPR000397">
    <property type="entry name" value="Heat_shock_Hsp33"/>
</dbReference>
<reference evidence="8" key="1">
    <citation type="journal article" date="2019" name="Nat. Commun.">
        <title>Expansion of phycobilisome linker gene families in mesophilic red algae.</title>
        <authorList>
            <person name="Lee J."/>
            <person name="Kim D."/>
            <person name="Bhattacharya D."/>
            <person name="Yoon H.S."/>
        </authorList>
    </citation>
    <scope>NUCLEOTIDE SEQUENCE [LARGE SCALE GENOMIC DNA]</scope>
    <source>
        <strain evidence="8">CCMP 1328</strain>
    </source>
</reference>
<dbReference type="PANTHER" id="PTHR30111">
    <property type="entry name" value="33 KDA CHAPERONIN"/>
    <property type="match status" value="1"/>
</dbReference>
<dbReference type="Pfam" id="PF01430">
    <property type="entry name" value="HSP33"/>
    <property type="match status" value="1"/>
</dbReference>
<dbReference type="EMBL" id="VRMN01000036">
    <property type="protein sequence ID" value="KAA8490280.1"/>
    <property type="molecule type" value="Genomic_DNA"/>
</dbReference>
<dbReference type="HAMAP" id="MF_00117">
    <property type="entry name" value="HslO"/>
    <property type="match status" value="1"/>
</dbReference>
<dbReference type="GO" id="GO:0044183">
    <property type="term" value="F:protein folding chaperone"/>
    <property type="evidence" value="ECO:0007669"/>
    <property type="project" value="TreeGrafter"/>
</dbReference>
<keyword evidence="5" id="KW-0676">Redox-active center</keyword>
<keyword evidence="4" id="KW-0143">Chaperone</keyword>
<evidence type="ECO:0000256" key="4">
    <source>
        <dbReference type="ARBA" id="ARBA00023186"/>
    </source>
</evidence>
<name>A0A5J4YHG0_PORPP</name>
<evidence type="ECO:0000256" key="6">
    <source>
        <dbReference type="SAM" id="MobiDB-lite"/>
    </source>
</evidence>
<evidence type="ECO:0000256" key="5">
    <source>
        <dbReference type="ARBA" id="ARBA00023284"/>
    </source>
</evidence>
<dbReference type="InterPro" id="IPR016154">
    <property type="entry name" value="Heat_shock_Hsp33_C"/>
</dbReference>
<dbReference type="NCBIfam" id="NF001033">
    <property type="entry name" value="PRK00114.1"/>
    <property type="match status" value="1"/>
</dbReference>
<proteinExistence type="inferred from homology"/>
<dbReference type="OMA" id="DMQCECC"/>
<sequence length="416" mass="44564">MGVRLPCVCGRLDRRMVASAGTTHRRRTEDAMAFVEFGGAGGIPSAHAPQTTRRVEPQRRARRNAAEWSAATRGLTLRRRRANAVAAPIRASADEPVAPGSASARMSAISEQDLFLNQAVPGDVMVRTIAQNGMVTVKAVRATGLVAGSCSLFQTSPVASAALGRALVCALLLSCGKKSNETLNLEFRCTGPIRSIVAVSNGQGEVRGYVGNPHVVLPPNKDGKLDVGKAVGEGILACVRNHPFWKNPYTGLVPIESGEVAEDVAKYLLDSEQTPSVLGAGVYVNKEGVVSAAGGFLVELLPEADEQTIALLERNVAELGMSPTELIRSGKSPADIVEMLMRDLNPLQLAESTPRYKCSCSTDRVKRTVALIHEDELKSILEEQGKVEATCEFCGRRYNLTEVEAWESFNAARANE</sequence>
<dbReference type="Gene3D" id="3.90.1280.10">
    <property type="entry name" value="HSP33 redox switch-like"/>
    <property type="match status" value="1"/>
</dbReference>
<accession>A0A5J4YHG0</accession>
<dbReference type="SUPFAM" id="SSF64397">
    <property type="entry name" value="Hsp33 domain"/>
    <property type="match status" value="1"/>
</dbReference>
<keyword evidence="1" id="KW-0963">Cytoplasm</keyword>
<protein>
    <submittedName>
        <fullName evidence="7">33 kDa chaperonin</fullName>
    </submittedName>
</protein>
<gene>
    <name evidence="7" type="ORF">FVE85_9428</name>
</gene>
<organism evidence="7 8">
    <name type="scientific">Porphyridium purpureum</name>
    <name type="common">Red alga</name>
    <name type="synonym">Porphyridium cruentum</name>
    <dbReference type="NCBI Taxonomy" id="35688"/>
    <lineage>
        <taxon>Eukaryota</taxon>
        <taxon>Rhodophyta</taxon>
        <taxon>Bangiophyceae</taxon>
        <taxon>Porphyridiales</taxon>
        <taxon>Porphyridiaceae</taxon>
        <taxon>Porphyridium</taxon>
    </lineage>
</organism>
<dbReference type="Proteomes" id="UP000324585">
    <property type="component" value="Unassembled WGS sequence"/>
</dbReference>
<keyword evidence="2" id="KW-0862">Zinc</keyword>
<keyword evidence="8" id="KW-1185">Reference proteome</keyword>
<comment type="caution">
    <text evidence="7">The sequence shown here is derived from an EMBL/GenBank/DDBJ whole genome shotgun (WGS) entry which is preliminary data.</text>
</comment>
<evidence type="ECO:0000256" key="3">
    <source>
        <dbReference type="ARBA" id="ARBA00023157"/>
    </source>
</evidence>
<feature type="region of interest" description="Disordered" evidence="6">
    <location>
        <begin position="42"/>
        <end position="68"/>
    </location>
</feature>
<dbReference type="CDD" id="cd00498">
    <property type="entry name" value="Hsp33"/>
    <property type="match status" value="1"/>
</dbReference>
<evidence type="ECO:0000256" key="2">
    <source>
        <dbReference type="ARBA" id="ARBA00022833"/>
    </source>
</evidence>
<evidence type="ECO:0000256" key="1">
    <source>
        <dbReference type="ARBA" id="ARBA00022490"/>
    </source>
</evidence>
<dbReference type="OrthoDB" id="10264121at2759"/>
<dbReference type="GO" id="GO:0005737">
    <property type="term" value="C:cytoplasm"/>
    <property type="evidence" value="ECO:0007669"/>
    <property type="project" value="InterPro"/>
</dbReference>